<dbReference type="Gene3D" id="3.30.1140.40">
    <property type="entry name" value="Tctex-1"/>
    <property type="match status" value="1"/>
</dbReference>
<dbReference type="GO" id="GO:0005868">
    <property type="term" value="C:cytoplasmic dynein complex"/>
    <property type="evidence" value="ECO:0007669"/>
    <property type="project" value="TreeGrafter"/>
</dbReference>
<reference evidence="2" key="1">
    <citation type="submission" date="2021-03" db="EMBL/GenBank/DDBJ databases">
        <title>Chromosome level genome of the anhydrobiotic midge Polypedilum vanderplanki.</title>
        <authorList>
            <person name="Yoshida Y."/>
            <person name="Kikawada T."/>
            <person name="Gusev O."/>
        </authorList>
    </citation>
    <scope>NUCLEOTIDE SEQUENCE</scope>
    <source>
        <strain evidence="2">NIAS01</strain>
        <tissue evidence="2">Whole body or cell culture</tissue>
    </source>
</reference>
<proteinExistence type="inferred from homology"/>
<dbReference type="GO" id="GO:0005737">
    <property type="term" value="C:cytoplasm"/>
    <property type="evidence" value="ECO:0007669"/>
    <property type="project" value="TreeGrafter"/>
</dbReference>
<organism evidence="2 3">
    <name type="scientific">Polypedilum vanderplanki</name>
    <name type="common">Sleeping chironomid midge</name>
    <dbReference type="NCBI Taxonomy" id="319348"/>
    <lineage>
        <taxon>Eukaryota</taxon>
        <taxon>Metazoa</taxon>
        <taxon>Ecdysozoa</taxon>
        <taxon>Arthropoda</taxon>
        <taxon>Hexapoda</taxon>
        <taxon>Insecta</taxon>
        <taxon>Pterygota</taxon>
        <taxon>Neoptera</taxon>
        <taxon>Endopterygota</taxon>
        <taxon>Diptera</taxon>
        <taxon>Nematocera</taxon>
        <taxon>Chironomoidea</taxon>
        <taxon>Chironomidae</taxon>
        <taxon>Chironominae</taxon>
        <taxon>Polypedilum</taxon>
        <taxon>Polypedilum</taxon>
    </lineage>
</organism>
<gene>
    <name evidence="2" type="ORF">PVAND_002831</name>
</gene>
<sequence length="125" mass="14522">MNVLNQRIRFQNSYRLEAKNPFNRSEVEKILAKVMEKHFAEIEKFDSVSVAMCRNVSDDAMNLIKAKNFDRYKIIVVVSVCEKLMQGVCYSNKNLFDASKDALATYVYDHPCFYAIGTCYGVYYE</sequence>
<dbReference type="InterPro" id="IPR005334">
    <property type="entry name" value="Tctex-1-like"/>
</dbReference>
<comment type="caution">
    <text evidence="2">The sequence shown here is derived from an EMBL/GenBank/DDBJ whole genome shotgun (WGS) entry which is preliminary data.</text>
</comment>
<dbReference type="CDD" id="cd21451">
    <property type="entry name" value="DLC-like_TCTEX1D"/>
    <property type="match status" value="1"/>
</dbReference>
<evidence type="ECO:0000313" key="3">
    <source>
        <dbReference type="Proteomes" id="UP001107558"/>
    </source>
</evidence>
<dbReference type="AlphaFoldDB" id="A0A9J6BSK8"/>
<dbReference type="InterPro" id="IPR038586">
    <property type="entry name" value="Tctex-1-like_sf"/>
</dbReference>
<dbReference type="Pfam" id="PF03645">
    <property type="entry name" value="Tctex-1"/>
    <property type="match status" value="1"/>
</dbReference>
<name>A0A9J6BSK8_POLVA</name>
<dbReference type="GO" id="GO:0007018">
    <property type="term" value="P:microtubule-based movement"/>
    <property type="evidence" value="ECO:0007669"/>
    <property type="project" value="TreeGrafter"/>
</dbReference>
<evidence type="ECO:0000313" key="2">
    <source>
        <dbReference type="EMBL" id="KAG5672730.1"/>
    </source>
</evidence>
<dbReference type="PANTHER" id="PTHR21255:SF69">
    <property type="entry name" value="AT23443P"/>
    <property type="match status" value="1"/>
</dbReference>
<dbReference type="GO" id="GO:0045505">
    <property type="term" value="F:dynein intermediate chain binding"/>
    <property type="evidence" value="ECO:0007669"/>
    <property type="project" value="TreeGrafter"/>
</dbReference>
<protein>
    <submittedName>
        <fullName evidence="2">Uncharacterized protein</fullName>
    </submittedName>
</protein>
<comment type="similarity">
    <text evidence="1">Belongs to the dynein light chain Tctex-type family.</text>
</comment>
<keyword evidence="3" id="KW-1185">Reference proteome</keyword>
<accession>A0A9J6BSK8</accession>
<dbReference type="PANTHER" id="PTHR21255">
    <property type="entry name" value="T-COMPLEX-ASSOCIATED-TESTIS-EXPRESSED 1/ DYNEIN LIGHT CHAIN"/>
    <property type="match status" value="1"/>
</dbReference>
<dbReference type="Proteomes" id="UP001107558">
    <property type="component" value="Chromosome 3"/>
</dbReference>
<evidence type="ECO:0000256" key="1">
    <source>
        <dbReference type="ARBA" id="ARBA00005361"/>
    </source>
</evidence>
<dbReference type="EMBL" id="JADBJN010000003">
    <property type="protein sequence ID" value="KAG5672730.1"/>
    <property type="molecule type" value="Genomic_DNA"/>
</dbReference>
<dbReference type="OrthoDB" id="10248487at2759"/>